<dbReference type="InterPro" id="IPR007969">
    <property type="entry name" value="DUF732"/>
</dbReference>
<feature type="signal peptide" evidence="1">
    <location>
        <begin position="1"/>
        <end position="19"/>
    </location>
</feature>
<organism evidence="3 4">
    <name type="scientific">Mycolicibacter longobardus</name>
    <dbReference type="NCBI Taxonomy" id="1108812"/>
    <lineage>
        <taxon>Bacteria</taxon>
        <taxon>Bacillati</taxon>
        <taxon>Actinomycetota</taxon>
        <taxon>Actinomycetes</taxon>
        <taxon>Mycobacteriales</taxon>
        <taxon>Mycobacteriaceae</taxon>
        <taxon>Mycolicibacter</taxon>
    </lineage>
</organism>
<protein>
    <recommendedName>
        <fullName evidence="2">DUF732 domain-containing protein</fullName>
    </recommendedName>
</protein>
<feature type="domain" description="DUF732" evidence="2">
    <location>
        <begin position="31"/>
        <end position="100"/>
    </location>
</feature>
<evidence type="ECO:0000256" key="1">
    <source>
        <dbReference type="SAM" id="SignalP"/>
    </source>
</evidence>
<dbReference type="AlphaFoldDB" id="A0A1X1YLU8"/>
<dbReference type="STRING" id="1108812.AWC16_09450"/>
<proteinExistence type="predicted"/>
<keyword evidence="4" id="KW-1185">Reference proteome</keyword>
<sequence>MFVPLVATAAIAVAAPGHAEPGVVASAVDNAEFVASLQQIGITFADPAQAVSAAEAVCGLAANGETGLELLNDITDANPALSVPDAARFAAIAAKSYCPQQLQKGGGGSK</sequence>
<keyword evidence="1" id="KW-0732">Signal</keyword>
<evidence type="ECO:0000313" key="4">
    <source>
        <dbReference type="Proteomes" id="UP000193866"/>
    </source>
</evidence>
<accession>A0A1X1YLU8</accession>
<dbReference type="Pfam" id="PF05305">
    <property type="entry name" value="DUF732"/>
    <property type="match status" value="1"/>
</dbReference>
<evidence type="ECO:0000259" key="2">
    <source>
        <dbReference type="Pfam" id="PF05305"/>
    </source>
</evidence>
<reference evidence="3 4" key="1">
    <citation type="submission" date="2016-01" db="EMBL/GenBank/DDBJ databases">
        <title>The new phylogeny of the genus Mycobacterium.</title>
        <authorList>
            <person name="Tarcisio F."/>
            <person name="Conor M."/>
            <person name="Antonella G."/>
            <person name="Elisabetta G."/>
            <person name="Giulia F.S."/>
            <person name="Sara T."/>
            <person name="Anna F."/>
            <person name="Clotilde B."/>
            <person name="Roberto B."/>
            <person name="Veronica D.S."/>
            <person name="Fabio R."/>
            <person name="Monica P."/>
            <person name="Olivier J."/>
            <person name="Enrico T."/>
            <person name="Nicola S."/>
        </authorList>
    </citation>
    <scope>NUCLEOTIDE SEQUENCE [LARGE SCALE GENOMIC DNA]</scope>
    <source>
        <strain evidence="3 4">DSM 45394</strain>
    </source>
</reference>
<comment type="caution">
    <text evidence="3">The sequence shown here is derived from an EMBL/GenBank/DDBJ whole genome shotgun (WGS) entry which is preliminary data.</text>
</comment>
<dbReference type="Proteomes" id="UP000193866">
    <property type="component" value="Unassembled WGS sequence"/>
</dbReference>
<dbReference type="EMBL" id="LQPG01000014">
    <property type="protein sequence ID" value="ORW12087.1"/>
    <property type="molecule type" value="Genomic_DNA"/>
</dbReference>
<feature type="chain" id="PRO_5012597637" description="DUF732 domain-containing protein" evidence="1">
    <location>
        <begin position="20"/>
        <end position="110"/>
    </location>
</feature>
<gene>
    <name evidence="3" type="ORF">AWC16_09450</name>
</gene>
<name>A0A1X1YLU8_9MYCO</name>
<evidence type="ECO:0000313" key="3">
    <source>
        <dbReference type="EMBL" id="ORW12087.1"/>
    </source>
</evidence>